<evidence type="ECO:0000313" key="4">
    <source>
        <dbReference type="Proteomes" id="UP001158049"/>
    </source>
</evidence>
<reference evidence="3 4" key="1">
    <citation type="submission" date="2017-05" db="EMBL/GenBank/DDBJ databases">
        <authorList>
            <person name="Varghese N."/>
            <person name="Submissions S."/>
        </authorList>
    </citation>
    <scope>NUCLEOTIDE SEQUENCE [LARGE SCALE GENOMIC DNA]</scope>
    <source>
        <strain evidence="3 4">DSM 26001</strain>
    </source>
</reference>
<dbReference type="EMBL" id="FXUL01000008">
    <property type="protein sequence ID" value="SMP62120.1"/>
    <property type="molecule type" value="Genomic_DNA"/>
</dbReference>
<comment type="caution">
    <text evidence="3">The sequence shown here is derived from an EMBL/GenBank/DDBJ whole genome shotgun (WGS) entry which is preliminary data.</text>
</comment>
<evidence type="ECO:0000313" key="3">
    <source>
        <dbReference type="EMBL" id="SMP62120.1"/>
    </source>
</evidence>
<evidence type="ECO:0000259" key="2">
    <source>
        <dbReference type="Pfam" id="PF03795"/>
    </source>
</evidence>
<sequence>MRWVVIFEDLPVMTKVRLDYEAHHFAYLRENQAEILLAGGLRESPDSPFGGGLWILAPMPRECAIRLVEQDPYFVHSKRNYKLLQWGKALPEISVTL</sequence>
<comment type="similarity">
    <text evidence="1">Belongs to the YciI family.</text>
</comment>
<dbReference type="RefSeq" id="WP_283442540.1">
    <property type="nucleotide sequence ID" value="NZ_FXUL01000008.1"/>
</dbReference>
<dbReference type="InterPro" id="IPR005545">
    <property type="entry name" value="YCII"/>
</dbReference>
<proteinExistence type="inferred from homology"/>
<dbReference type="Proteomes" id="UP001158049">
    <property type="component" value="Unassembled WGS sequence"/>
</dbReference>
<name>A0ABY1Q828_9BURK</name>
<dbReference type="SUPFAM" id="SSF54909">
    <property type="entry name" value="Dimeric alpha+beta barrel"/>
    <property type="match status" value="1"/>
</dbReference>
<protein>
    <submittedName>
        <fullName evidence="3">Uncharacterized conserved protein YciI, contains a putative active-site phosphohistidine</fullName>
    </submittedName>
</protein>
<feature type="domain" description="YCII-related" evidence="2">
    <location>
        <begin position="1"/>
        <end position="76"/>
    </location>
</feature>
<accession>A0ABY1Q828</accession>
<dbReference type="Pfam" id="PF03795">
    <property type="entry name" value="YCII"/>
    <property type="match status" value="1"/>
</dbReference>
<evidence type="ECO:0000256" key="1">
    <source>
        <dbReference type="ARBA" id="ARBA00007689"/>
    </source>
</evidence>
<gene>
    <name evidence="3" type="ORF">SAMN06295970_10837</name>
</gene>
<organism evidence="3 4">
    <name type="scientific">Noviherbaspirillum suwonense</name>
    <dbReference type="NCBI Taxonomy" id="1224511"/>
    <lineage>
        <taxon>Bacteria</taxon>
        <taxon>Pseudomonadati</taxon>
        <taxon>Pseudomonadota</taxon>
        <taxon>Betaproteobacteria</taxon>
        <taxon>Burkholderiales</taxon>
        <taxon>Oxalobacteraceae</taxon>
        <taxon>Noviherbaspirillum</taxon>
    </lineage>
</organism>
<keyword evidence="4" id="KW-1185">Reference proteome</keyword>
<dbReference type="InterPro" id="IPR011008">
    <property type="entry name" value="Dimeric_a/b-barrel"/>
</dbReference>
<dbReference type="Gene3D" id="3.30.70.1060">
    <property type="entry name" value="Dimeric alpha+beta barrel"/>
    <property type="match status" value="1"/>
</dbReference>